<dbReference type="Gene3D" id="3.40.50.300">
    <property type="entry name" value="P-loop containing nucleotide triphosphate hydrolases"/>
    <property type="match status" value="2"/>
</dbReference>
<dbReference type="GO" id="GO:0005524">
    <property type="term" value="F:ATP binding"/>
    <property type="evidence" value="ECO:0007669"/>
    <property type="project" value="InterPro"/>
</dbReference>
<dbReference type="KEGG" id="dma:DMR_36100"/>
<dbReference type="InterPro" id="IPR054787">
    <property type="entry name" value="TrlF_ATPase"/>
</dbReference>
<protein>
    <recommendedName>
        <fullName evidence="4">ATPase AAA-type core domain-containing protein</fullName>
    </recommendedName>
</protein>
<dbReference type="InterPro" id="IPR027417">
    <property type="entry name" value="P-loop_NTPase"/>
</dbReference>
<dbReference type="RefSeq" id="WP_015862243.1">
    <property type="nucleotide sequence ID" value="NC_012796.1"/>
</dbReference>
<feature type="coiled-coil region" evidence="1">
    <location>
        <begin position="547"/>
        <end position="574"/>
    </location>
</feature>
<dbReference type="Gene3D" id="3.20.20.140">
    <property type="entry name" value="Metal-dependent hydrolases"/>
    <property type="match status" value="1"/>
</dbReference>
<dbReference type="SUPFAM" id="SSF52540">
    <property type="entry name" value="P-loop containing nucleoside triphosphate hydrolases"/>
    <property type="match status" value="1"/>
</dbReference>
<evidence type="ECO:0000256" key="1">
    <source>
        <dbReference type="SAM" id="Coils"/>
    </source>
</evidence>
<dbReference type="HOGENOM" id="CLU_006611_1_0_7"/>
<proteinExistence type="predicted"/>
<dbReference type="GO" id="GO:0035312">
    <property type="term" value="F:5'-3' DNA exonuclease activity"/>
    <property type="evidence" value="ECO:0007669"/>
    <property type="project" value="TreeGrafter"/>
</dbReference>
<sequence>MSAAWDWVSAKWWKFDFHNHTPASNDYGKGPNQAEYRLISQKDWLLNYMRRGIDCVAVTDHNSGAWIDPLKRALDELASEHHPDYRPLYIFPGVEISVHGNIHVLAIFFNGTTTSDIDSLLGAVKYRSTKGRSDSCSECSIVEVVDEIAKSGGLAIPAHVDQSNGLFTSCPGNTLGQILENKNVFAMEVTDCTIEKPQLYIDKKLNWAELLGTDSHHYSGFTGQRYPGSHFTWVKMSKPSYDGLRLALIDGPLSLKRSDQFDGDPNTHGQLAIESIVVDNAKYVGRGRSYSCKFNPWLNTIIGGRGTGKSTSLEFLRIALKRKGEIPKTLENEFSKYNQTSKNRQDEGLLTDSTVITVSFWKDGGRFRIVWSNDTGKYEIEKEDLSGRWNASEGDIAQRFPVRIYSQKQIFELAKHPQALLQVVDDAPEVNYRDWKLEWDELVSKYLSIRAQAREVQAGLQEESVVKGQLEDVKRKLDVFEKAGHASVLRTYQLRLNQNKAIDSWQNSWEDFGDQMKNISKGLSPSELDSQYFDLENADDKELLSIVANVRAKFDKFQNDINEIAQQIDTAKDSWVLTRPGLAISKKIISAKQEYTNLLSQLTAVGAGDPSAYGILVKQRQDIEEKLKGFNKKRDIITQHQKSADACFVKIQEHREKITKLRDKFLKVTLAGNPYVQINVIPFGGKFTIEEEFRKLIDRSNGGFDRDIGIVDGDEGLLATLTQNPDKSMEEKITALKSSLFAYHENDSTIVPTAKDRRFVAHIQGLSPEQMDRIQCWFPEDSLDVRYSLKDGGDFKPVEQGSPGQKTAALLAFILSYGSEPLVLDQPEDDLDNHLIYDLIVTQLREIKQGRQVLVATHNANIVVNGDAENVIALDVKSGQTQIVAQGGLQEPSIREEICRVMEGGREAFDQRYKRISAGRY</sequence>
<dbReference type="EMBL" id="AP010904">
    <property type="protein sequence ID" value="BAH77101.1"/>
    <property type="molecule type" value="Genomic_DNA"/>
</dbReference>
<dbReference type="InterPro" id="IPR016195">
    <property type="entry name" value="Pol/histidinol_Pase-like"/>
</dbReference>
<name>C4XLG2_SOLM1</name>
<dbReference type="InterPro" id="IPR052018">
    <property type="entry name" value="PHP_domain"/>
</dbReference>
<evidence type="ECO:0000313" key="3">
    <source>
        <dbReference type="Proteomes" id="UP000009071"/>
    </source>
</evidence>
<organism evidence="2 3">
    <name type="scientific">Solidesulfovibrio magneticus (strain ATCC 700980 / DSM 13731 / RS-1)</name>
    <name type="common">Desulfovibrio magneticus</name>
    <dbReference type="NCBI Taxonomy" id="573370"/>
    <lineage>
        <taxon>Bacteria</taxon>
        <taxon>Pseudomonadati</taxon>
        <taxon>Thermodesulfobacteriota</taxon>
        <taxon>Desulfovibrionia</taxon>
        <taxon>Desulfovibrionales</taxon>
        <taxon>Desulfovibrionaceae</taxon>
        <taxon>Solidesulfovibrio</taxon>
    </lineage>
</organism>
<evidence type="ECO:0000313" key="2">
    <source>
        <dbReference type="EMBL" id="BAH77101.1"/>
    </source>
</evidence>
<evidence type="ECO:0008006" key="4">
    <source>
        <dbReference type="Google" id="ProtNLM"/>
    </source>
</evidence>
<accession>C4XLG2</accession>
<dbReference type="eggNOG" id="COG0613">
    <property type="taxonomic scope" value="Bacteria"/>
</dbReference>
<dbReference type="STRING" id="573370.DMR_36100"/>
<keyword evidence="3" id="KW-1185">Reference proteome</keyword>
<gene>
    <name evidence="2" type="ordered locus">DMR_36100</name>
</gene>
<dbReference type="Proteomes" id="UP000009071">
    <property type="component" value="Chromosome"/>
</dbReference>
<dbReference type="OrthoDB" id="9791620at2"/>
<dbReference type="NCBIfam" id="NF045780">
    <property type="entry name" value="TrlF_fam_ATP"/>
    <property type="match status" value="1"/>
</dbReference>
<dbReference type="AlphaFoldDB" id="C4XLG2"/>
<dbReference type="GO" id="GO:0016887">
    <property type="term" value="F:ATP hydrolysis activity"/>
    <property type="evidence" value="ECO:0007669"/>
    <property type="project" value="InterPro"/>
</dbReference>
<dbReference type="PANTHER" id="PTHR42924">
    <property type="entry name" value="EXONUCLEASE"/>
    <property type="match status" value="1"/>
</dbReference>
<dbReference type="PANTHER" id="PTHR42924:SF3">
    <property type="entry name" value="POLYMERASE_HISTIDINOL PHOSPHATASE N-TERMINAL DOMAIN-CONTAINING PROTEIN"/>
    <property type="match status" value="1"/>
</dbReference>
<reference evidence="2 3" key="1">
    <citation type="journal article" date="2009" name="Genome Res.">
        <title>Whole genome sequence of Desulfovibrio magneticus strain RS-1 revealed common gene clusters in magnetotactic bacteria.</title>
        <authorList>
            <person name="Nakazawa H."/>
            <person name="Arakaki A."/>
            <person name="Narita-Yamada S."/>
            <person name="Yashiro I."/>
            <person name="Jinno K."/>
            <person name="Aoki N."/>
            <person name="Tsuruyama A."/>
            <person name="Okamura Y."/>
            <person name="Tanikawa S."/>
            <person name="Fujita N."/>
            <person name="Takeyama H."/>
            <person name="Matsunaga T."/>
        </authorList>
    </citation>
    <scope>NUCLEOTIDE SEQUENCE [LARGE SCALE GENOMIC DNA]</scope>
    <source>
        <strain evidence="3">ATCC 700980 / DSM 13731 / RS-1</strain>
    </source>
</reference>
<dbReference type="GO" id="GO:0004534">
    <property type="term" value="F:5'-3' RNA exonuclease activity"/>
    <property type="evidence" value="ECO:0007669"/>
    <property type="project" value="TreeGrafter"/>
</dbReference>
<dbReference type="SUPFAM" id="SSF89550">
    <property type="entry name" value="PHP domain-like"/>
    <property type="match status" value="1"/>
</dbReference>
<keyword evidence="1" id="KW-0175">Coiled coil</keyword>
<dbReference type="eggNOG" id="COG1196">
    <property type="taxonomic scope" value="Bacteria"/>
</dbReference>